<sequence>MKRLVDFYSLLGLEFQYHQHGNAPYHYSAYIGPAVLEIYPLKKGQTEADKQLRLGLEVDNFNEVVQELLLHSVSFTEPAATDFGYMTIITDPDGRKVELYKSE</sequence>
<reference evidence="3" key="1">
    <citation type="submission" date="2017-01" db="EMBL/GenBank/DDBJ databases">
        <authorList>
            <person name="Varghese N."/>
            <person name="Submissions S."/>
        </authorList>
    </citation>
    <scope>NUCLEOTIDE SEQUENCE [LARGE SCALE GENOMIC DNA]</scope>
    <source>
        <strain evidence="3">DSM 21054</strain>
    </source>
</reference>
<dbReference type="InterPro" id="IPR037523">
    <property type="entry name" value="VOC_core"/>
</dbReference>
<dbReference type="SUPFAM" id="SSF54593">
    <property type="entry name" value="Glyoxalase/Bleomycin resistance protein/Dihydroxybiphenyl dioxygenase"/>
    <property type="match status" value="1"/>
</dbReference>
<protein>
    <recommendedName>
        <fullName evidence="1">VOC domain-containing protein</fullName>
    </recommendedName>
</protein>
<accession>A0A1N7RH06</accession>
<dbReference type="PROSITE" id="PS51819">
    <property type="entry name" value="VOC"/>
    <property type="match status" value="1"/>
</dbReference>
<evidence type="ECO:0000313" key="2">
    <source>
        <dbReference type="EMBL" id="SIT34274.1"/>
    </source>
</evidence>
<keyword evidence="3" id="KW-1185">Reference proteome</keyword>
<dbReference type="Gene3D" id="3.10.180.10">
    <property type="entry name" value="2,3-Dihydroxybiphenyl 1,2-Dioxygenase, domain 1"/>
    <property type="match status" value="1"/>
</dbReference>
<proteinExistence type="predicted"/>
<evidence type="ECO:0000313" key="3">
    <source>
        <dbReference type="Proteomes" id="UP000186917"/>
    </source>
</evidence>
<dbReference type="STRING" id="477680.SAMN05421788_11588"/>
<dbReference type="InterPro" id="IPR029068">
    <property type="entry name" value="Glyas_Bleomycin-R_OHBP_Dase"/>
</dbReference>
<organism evidence="2 3">
    <name type="scientific">Filimonas lacunae</name>
    <dbReference type="NCBI Taxonomy" id="477680"/>
    <lineage>
        <taxon>Bacteria</taxon>
        <taxon>Pseudomonadati</taxon>
        <taxon>Bacteroidota</taxon>
        <taxon>Chitinophagia</taxon>
        <taxon>Chitinophagales</taxon>
        <taxon>Chitinophagaceae</taxon>
        <taxon>Filimonas</taxon>
    </lineage>
</organism>
<dbReference type="EMBL" id="FTOR01000015">
    <property type="protein sequence ID" value="SIT34274.1"/>
    <property type="molecule type" value="Genomic_DNA"/>
</dbReference>
<dbReference type="InterPro" id="IPR004360">
    <property type="entry name" value="Glyas_Fos-R_dOase_dom"/>
</dbReference>
<feature type="domain" description="VOC" evidence="1">
    <location>
        <begin position="1"/>
        <end position="102"/>
    </location>
</feature>
<dbReference type="Pfam" id="PF00903">
    <property type="entry name" value="Glyoxalase"/>
    <property type="match status" value="1"/>
</dbReference>
<dbReference type="AlphaFoldDB" id="A0A1N7RH06"/>
<dbReference type="Proteomes" id="UP000186917">
    <property type="component" value="Unassembled WGS sequence"/>
</dbReference>
<gene>
    <name evidence="2" type="ORF">SAMN05421788_11588</name>
</gene>
<evidence type="ECO:0000259" key="1">
    <source>
        <dbReference type="PROSITE" id="PS51819"/>
    </source>
</evidence>
<name>A0A1N7RH06_9BACT</name>